<dbReference type="PANTHER" id="PTHR45785">
    <property type="entry name" value="COMPLEMENT FACTOR H-RELATED"/>
    <property type="match status" value="1"/>
</dbReference>
<evidence type="ECO:0000313" key="7">
    <source>
        <dbReference type="EMBL" id="PIO12909.1"/>
    </source>
</evidence>
<comment type="subcellular location">
    <subcellularLocation>
        <location evidence="1">Virion</location>
    </subcellularLocation>
</comment>
<gene>
    <name evidence="7" type="ORF">AB205_0079270</name>
</gene>
<evidence type="ECO:0000256" key="3">
    <source>
        <dbReference type="ARBA" id="ARBA00022729"/>
    </source>
</evidence>
<organism evidence="7 8">
    <name type="scientific">Aquarana catesbeiana</name>
    <name type="common">American bullfrog</name>
    <name type="synonym">Rana catesbeiana</name>
    <dbReference type="NCBI Taxonomy" id="8400"/>
    <lineage>
        <taxon>Eukaryota</taxon>
        <taxon>Metazoa</taxon>
        <taxon>Chordata</taxon>
        <taxon>Craniata</taxon>
        <taxon>Vertebrata</taxon>
        <taxon>Euteleostomi</taxon>
        <taxon>Amphibia</taxon>
        <taxon>Batrachia</taxon>
        <taxon>Anura</taxon>
        <taxon>Neobatrachia</taxon>
        <taxon>Ranoidea</taxon>
        <taxon>Ranidae</taxon>
        <taxon>Aquarana</taxon>
    </lineage>
</organism>
<dbReference type="Gene3D" id="2.20.28.230">
    <property type="match status" value="1"/>
</dbReference>
<keyword evidence="8" id="KW-1185">Reference proteome</keyword>
<dbReference type="PANTHER" id="PTHR45785:SF2">
    <property type="entry name" value="COMPLEMENT FACTOR H-RELATED"/>
    <property type="match status" value="1"/>
</dbReference>
<dbReference type="InterPro" id="IPR035976">
    <property type="entry name" value="Sushi/SCR/CCP_sf"/>
</dbReference>
<sequence>MLCAKEQNKLYFSHWHPNLSDVIHSSNHFTALCEKPVDRRVMMDPEKTYYNIGDTVTVKCQVGYHPTHPSAQCVNKRLSMRWNNTLHCLDLCRKPEDTMMMMDPEKTFYNIGDTVTVKCPVGYYPSHPSAQCVKTGIYIQWDDIVHCNALCRKPEDSMMMMDPEKTFYEIGDTVTVKCPVESRNSYPSVQCVMRGFSIEWNNPPECKRE</sequence>
<feature type="domain" description="Sushi" evidence="6">
    <location>
        <begin position="31"/>
        <end position="94"/>
    </location>
</feature>
<evidence type="ECO:0000259" key="6">
    <source>
        <dbReference type="PROSITE" id="PS50923"/>
    </source>
</evidence>
<dbReference type="OrthoDB" id="9204546at2759"/>
<keyword evidence="3" id="KW-0732">Signal</keyword>
<keyword evidence="2 5" id="KW-0768">Sushi</keyword>
<reference evidence="8" key="1">
    <citation type="journal article" date="2017" name="Nat. Commun.">
        <title>The North American bullfrog draft genome provides insight into hormonal regulation of long noncoding RNA.</title>
        <authorList>
            <person name="Hammond S.A."/>
            <person name="Warren R.L."/>
            <person name="Vandervalk B.P."/>
            <person name="Kucuk E."/>
            <person name="Khan H."/>
            <person name="Gibb E.A."/>
            <person name="Pandoh P."/>
            <person name="Kirk H."/>
            <person name="Zhao Y."/>
            <person name="Jones M."/>
            <person name="Mungall A.J."/>
            <person name="Coope R."/>
            <person name="Pleasance S."/>
            <person name="Moore R.A."/>
            <person name="Holt R.A."/>
            <person name="Round J.M."/>
            <person name="Ohora S."/>
            <person name="Walle B.V."/>
            <person name="Veldhoen N."/>
            <person name="Helbing C.C."/>
            <person name="Birol I."/>
        </authorList>
    </citation>
    <scope>NUCLEOTIDE SEQUENCE [LARGE SCALE GENOMIC DNA]</scope>
</reference>
<evidence type="ECO:0000256" key="2">
    <source>
        <dbReference type="ARBA" id="ARBA00022659"/>
    </source>
</evidence>
<comment type="caution">
    <text evidence="5">Lacks conserved residue(s) required for the propagation of feature annotation.</text>
</comment>
<dbReference type="AlphaFoldDB" id="A0A2G9QBC0"/>
<proteinExistence type="predicted"/>
<dbReference type="Proteomes" id="UP000228934">
    <property type="component" value="Unassembled WGS sequence"/>
</dbReference>
<protein>
    <recommendedName>
        <fullName evidence="6">Sushi domain-containing protein</fullName>
    </recommendedName>
</protein>
<dbReference type="SMART" id="SM00032">
    <property type="entry name" value="CCP"/>
    <property type="match status" value="3"/>
</dbReference>
<evidence type="ECO:0000256" key="4">
    <source>
        <dbReference type="ARBA" id="ARBA00023157"/>
    </source>
</evidence>
<accession>A0A2G9QBC0</accession>
<dbReference type="PROSITE" id="PS50923">
    <property type="entry name" value="SUSHI"/>
    <property type="match status" value="1"/>
</dbReference>
<dbReference type="SUPFAM" id="SSF57535">
    <property type="entry name" value="Complement control module/SCR domain"/>
    <property type="match status" value="2"/>
</dbReference>
<evidence type="ECO:0000256" key="5">
    <source>
        <dbReference type="PROSITE-ProRule" id="PRU00302"/>
    </source>
</evidence>
<dbReference type="InterPro" id="IPR000436">
    <property type="entry name" value="Sushi_SCR_CCP_dom"/>
</dbReference>
<dbReference type="EMBL" id="KZ042587">
    <property type="protein sequence ID" value="PIO12909.1"/>
    <property type="molecule type" value="Genomic_DNA"/>
</dbReference>
<dbReference type="Gene3D" id="2.10.70.10">
    <property type="entry name" value="Complement Module, domain 1"/>
    <property type="match status" value="1"/>
</dbReference>
<dbReference type="InterPro" id="IPR051503">
    <property type="entry name" value="ComplSys_Reg/VirEntry_Med"/>
</dbReference>
<name>A0A2G9QBC0_AQUCT</name>
<evidence type="ECO:0000256" key="1">
    <source>
        <dbReference type="ARBA" id="ARBA00004328"/>
    </source>
</evidence>
<evidence type="ECO:0000313" key="8">
    <source>
        <dbReference type="Proteomes" id="UP000228934"/>
    </source>
</evidence>
<keyword evidence="4" id="KW-1015">Disulfide bond</keyword>
<dbReference type="Pfam" id="PF00084">
    <property type="entry name" value="Sushi"/>
    <property type="match status" value="2"/>
</dbReference>